<dbReference type="OrthoDB" id="6259136at2759"/>
<name>A0A158RDZ5_HYDTA</name>
<evidence type="ECO:0000313" key="6">
    <source>
        <dbReference type="Proteomes" id="UP000274429"/>
    </source>
</evidence>
<evidence type="ECO:0000256" key="1">
    <source>
        <dbReference type="SAM" id="Coils"/>
    </source>
</evidence>
<sequence>MPTPYLLIVCLTKFALASSEELGQITTNHLLKIINAIKLPILPEGARFLHRSNCFEERSVHLTTSINVKLWYNHSHTFLRTGFTTSTEDFPAHILFMLITVQQGGMVITPRGSGSPLAEVNDAVQQEFGDYSIPDKILLSESFELLFQECKSAVRRLAEVSEEYFGIFAALESNYSHVHLFTEQLSLFARPVSLSVTLPFLGENSSKSAPHNTPFSPRTVLAKDYAQILRQVDSFWFKVGSQLQSFSESINEPVVLSTLQKEVSLLSALVAEVTEKTDDIYRLSRQTLTGAIDKEAHKVLKIEHLKLKKISRRLDNVRELMSHLEGEKTEKPWFDLSPCRAGIVTSTAAKVFDLIGGVHEVWLKQIELREIFKLAFIGNGSNQPFSVGFSSPKPNLNSISLSTSNPAPQPDGNVSGLCCWRQRLRTSRSDSCLPCMQCLRQPERSHYPNHCTYFTASGESGFVSDSDNARLRRHRCHRHGPASPLAERCIRCQCRSFSFPLPINLVQCLLIPQPPESSKDESSTSNQVSFFEECASVRDKRFYRGSKNTALLFSPHFSLNPGVASSPIVVSPICSSTRKYPRGCDLSASERPGSLLQPYNSTFSVLSSTNANKDDNDDEVKNVAIGGALAAGEEEDSALVTSPTSYSFPHDTDNEVDENEDEGLFAHLYLGNEYKERRCLSRSLPSLLDKRPVGWSVLQPFEESFEQQSQQQQSQYTMEEAYVPIIMLSEGTEDEAEGRDTTLGVESRNGVGAGDTSSRLALSPLSCRSEDLASLAAALRLSPADSEKLFEVLRDASDVINWLSSLETLLYVPTEPSDSFSSDLLCRLRPELSRVELDKRLSELQYYAGRLERWRQEVNMLIERHKARLVDLESQANKLLVSDHGFLSFFPSWLDMIASRRSEVERELHSQVCLLDYINYVNSDSKKKLQEIENQAGPAISEAQFVAEQLRSPNVPLTDVADCYQSNGSFLRSVSNIPALTERLQDLLERASELDPRSNLLRQPSVETLSDNQILRARLRSSLAKLHNLSSPLVPNCIAPQHQQITRCHADVSPSSRPCLKPRWNSRRILCVALLCIVIPLLCYILFRPGWYSVEARHRCDRDYFLCFASAWSRSLCIVIPSFSSSVPYSPTPPPT</sequence>
<feature type="signal peptide" evidence="4">
    <location>
        <begin position="1"/>
        <end position="19"/>
    </location>
</feature>
<protein>
    <submittedName>
        <fullName evidence="7">KASH domain-containing protein</fullName>
    </submittedName>
</protein>
<keyword evidence="3" id="KW-0472">Membrane</keyword>
<proteinExistence type="predicted"/>
<feature type="chain" id="PRO_5043136024" evidence="4">
    <location>
        <begin position="20"/>
        <end position="1136"/>
    </location>
</feature>
<dbReference type="AlphaFoldDB" id="A0A158RDZ5"/>
<keyword evidence="4" id="KW-0732">Signal</keyword>
<dbReference type="Proteomes" id="UP000274429">
    <property type="component" value="Unassembled WGS sequence"/>
</dbReference>
<keyword evidence="3" id="KW-0812">Transmembrane</keyword>
<evidence type="ECO:0000256" key="4">
    <source>
        <dbReference type="SAM" id="SignalP"/>
    </source>
</evidence>
<keyword evidence="6" id="KW-1185">Reference proteome</keyword>
<feature type="transmembrane region" description="Helical" evidence="3">
    <location>
        <begin position="1067"/>
        <end position="1087"/>
    </location>
</feature>
<feature type="region of interest" description="Disordered" evidence="2">
    <location>
        <begin position="634"/>
        <end position="657"/>
    </location>
</feature>
<dbReference type="WBParaSite" id="TTAC_0000637401-mRNA-1">
    <property type="protein sequence ID" value="TTAC_0000637401-mRNA-1"/>
    <property type="gene ID" value="TTAC_0000637401"/>
</dbReference>
<evidence type="ECO:0000256" key="3">
    <source>
        <dbReference type="SAM" id="Phobius"/>
    </source>
</evidence>
<organism evidence="7">
    <name type="scientific">Hydatigena taeniaeformis</name>
    <name type="common">Feline tapeworm</name>
    <name type="synonym">Taenia taeniaeformis</name>
    <dbReference type="NCBI Taxonomy" id="6205"/>
    <lineage>
        <taxon>Eukaryota</taxon>
        <taxon>Metazoa</taxon>
        <taxon>Spiralia</taxon>
        <taxon>Lophotrochozoa</taxon>
        <taxon>Platyhelminthes</taxon>
        <taxon>Cestoda</taxon>
        <taxon>Eucestoda</taxon>
        <taxon>Cyclophyllidea</taxon>
        <taxon>Taeniidae</taxon>
        <taxon>Hydatigera</taxon>
    </lineage>
</organism>
<feature type="region of interest" description="Disordered" evidence="2">
    <location>
        <begin position="733"/>
        <end position="755"/>
    </location>
</feature>
<reference evidence="5 6" key="2">
    <citation type="submission" date="2018-11" db="EMBL/GenBank/DDBJ databases">
        <authorList>
            <consortium name="Pathogen Informatics"/>
        </authorList>
    </citation>
    <scope>NUCLEOTIDE SEQUENCE [LARGE SCALE GENOMIC DNA]</scope>
</reference>
<feature type="coiled-coil region" evidence="1">
    <location>
        <begin position="855"/>
        <end position="882"/>
    </location>
</feature>
<keyword evidence="3" id="KW-1133">Transmembrane helix</keyword>
<evidence type="ECO:0000256" key="2">
    <source>
        <dbReference type="SAM" id="MobiDB-lite"/>
    </source>
</evidence>
<dbReference type="EMBL" id="UYWX01020300">
    <property type="protein sequence ID" value="VDM30553.1"/>
    <property type="molecule type" value="Genomic_DNA"/>
</dbReference>
<evidence type="ECO:0000313" key="5">
    <source>
        <dbReference type="EMBL" id="VDM30553.1"/>
    </source>
</evidence>
<gene>
    <name evidence="5" type="ORF">TTAC_LOCUS6359</name>
</gene>
<keyword evidence="1" id="KW-0175">Coiled coil</keyword>
<reference evidence="7" key="1">
    <citation type="submission" date="2016-04" db="UniProtKB">
        <authorList>
            <consortium name="WormBaseParasite"/>
        </authorList>
    </citation>
    <scope>IDENTIFICATION</scope>
</reference>
<accession>A0A158RDZ5</accession>
<evidence type="ECO:0000313" key="7">
    <source>
        <dbReference type="WBParaSite" id="TTAC_0000637401-mRNA-1"/>
    </source>
</evidence>